<keyword evidence="3" id="KW-1185">Reference proteome</keyword>
<sequence length="118" mass="12885">MALNNVKRPDLCIPYKHIAPPKSPYGTAGFSGLVNQSMPLVAMFLRNKFIAWFALIQSVHYYFNTDPEEAAAASASSKSSMDQPPLMKVLLSVVGLFVCYMNLIIPQPPIAPPKASSD</sequence>
<evidence type="ECO:0000313" key="3">
    <source>
        <dbReference type="Proteomes" id="UP000005627"/>
    </source>
</evidence>
<dbReference type="EMBL" id="HE616744">
    <property type="protein sequence ID" value="CCE91383.1"/>
    <property type="molecule type" value="Genomic_DNA"/>
</dbReference>
<dbReference type="GeneID" id="11500718"/>
<dbReference type="HOGENOM" id="CLU_129456_1_0_1"/>
<dbReference type="PANTHER" id="PTHR28038:SF1">
    <property type="entry name" value="ADL329WP"/>
    <property type="match status" value="1"/>
</dbReference>
<accession>G8ZS91</accession>
<dbReference type="PANTHER" id="PTHR28038">
    <property type="entry name" value="ADL329WP"/>
    <property type="match status" value="1"/>
</dbReference>
<proteinExistence type="predicted"/>
<protein>
    <submittedName>
        <fullName evidence="2">Uncharacterized protein</fullName>
    </submittedName>
</protein>
<gene>
    <name evidence="2" type="primary">TDEL0C04940</name>
    <name evidence="2" type="ORF">TDEL_0C04940</name>
</gene>
<dbReference type="eggNOG" id="ENOG502S6JB">
    <property type="taxonomic scope" value="Eukaryota"/>
</dbReference>
<dbReference type="FunCoup" id="G8ZS91">
    <property type="interactions" value="42"/>
</dbReference>
<reference evidence="2 3" key="1">
    <citation type="journal article" date="2011" name="Proc. Natl. Acad. Sci. U.S.A.">
        <title>Evolutionary erosion of yeast sex chromosomes by mating-type switching accidents.</title>
        <authorList>
            <person name="Gordon J.L."/>
            <person name="Armisen D."/>
            <person name="Proux-Wera E."/>
            <person name="Oheigeartaigh S.S."/>
            <person name="Byrne K.P."/>
            <person name="Wolfe K.H."/>
        </authorList>
    </citation>
    <scope>NUCLEOTIDE SEQUENCE [LARGE SCALE GENOMIC DNA]</scope>
    <source>
        <strain evidence="3">ATCC 10662 / CBS 1146 / NBRC 0425 / NCYC 2629 / NRRL Y-866</strain>
    </source>
</reference>
<dbReference type="AlphaFoldDB" id="G8ZS91"/>
<name>G8ZS91_TORDE</name>
<dbReference type="InParanoid" id="G8ZS91"/>
<dbReference type="Proteomes" id="UP000005627">
    <property type="component" value="Chromosome 3"/>
</dbReference>
<dbReference type="STRING" id="1076872.G8ZS91"/>
<keyword evidence="1" id="KW-1133">Transmembrane helix</keyword>
<dbReference type="OrthoDB" id="284718at2759"/>
<organism evidence="2 3">
    <name type="scientific">Torulaspora delbrueckii</name>
    <name type="common">Yeast</name>
    <name type="synonym">Candida colliculosa</name>
    <dbReference type="NCBI Taxonomy" id="4950"/>
    <lineage>
        <taxon>Eukaryota</taxon>
        <taxon>Fungi</taxon>
        <taxon>Dikarya</taxon>
        <taxon>Ascomycota</taxon>
        <taxon>Saccharomycotina</taxon>
        <taxon>Saccharomycetes</taxon>
        <taxon>Saccharomycetales</taxon>
        <taxon>Saccharomycetaceae</taxon>
        <taxon>Torulaspora</taxon>
    </lineage>
</organism>
<keyword evidence="1" id="KW-0812">Transmembrane</keyword>
<dbReference type="KEGG" id="tdl:TDEL_0C04940"/>
<keyword evidence="1" id="KW-0472">Membrane</keyword>
<evidence type="ECO:0000256" key="1">
    <source>
        <dbReference type="SAM" id="Phobius"/>
    </source>
</evidence>
<evidence type="ECO:0000313" key="2">
    <source>
        <dbReference type="EMBL" id="CCE91383.1"/>
    </source>
</evidence>
<dbReference type="RefSeq" id="XP_003680594.1">
    <property type="nucleotide sequence ID" value="XM_003680546.1"/>
</dbReference>
<feature type="transmembrane region" description="Helical" evidence="1">
    <location>
        <begin position="86"/>
        <end position="105"/>
    </location>
</feature>